<dbReference type="InterPro" id="IPR036291">
    <property type="entry name" value="NAD(P)-bd_dom_sf"/>
</dbReference>
<name>A0A1H9UD31_9RHOB</name>
<dbReference type="EMBL" id="FOGU01000005">
    <property type="protein sequence ID" value="SES07252.1"/>
    <property type="molecule type" value="Genomic_DNA"/>
</dbReference>
<comment type="similarity">
    <text evidence="4">Belongs to the D-isomer specific 2-hydroxyacid dehydrogenase family.</text>
</comment>
<evidence type="ECO:0000256" key="4">
    <source>
        <dbReference type="RuleBase" id="RU003719"/>
    </source>
</evidence>
<keyword evidence="8" id="KW-1185">Reference proteome</keyword>
<evidence type="ECO:0000259" key="6">
    <source>
        <dbReference type="Pfam" id="PF02826"/>
    </source>
</evidence>
<dbReference type="OrthoDB" id="9793626at2"/>
<sequence length="312" mass="33353">MSEVLAIGEYQPWDETAFAEEFGAALLQDLAALTSMPVSERNRVRVVAHKGHARFDGATMDLLPQLGLIANFGVGYDAIDVAAAQERNIAVTNTPDVLTDDVADLAAVMLVAQARQLVQGSDWVRSGNWGAQGPMPLNRTVRGRKVGIVGLGRIGHAIAQRLAAFGMEIHYHSRSEKETPGWRYHADPVALAEASDDLVVALVGGPETEGYVSAEVLKALGSDGLIVNISRGSTIDEYALLGALEKGTIRGAALDVFRNEPGIDPRFLALDNVLLQPHQGSATIETRQAMGRLQRENVAAFLAGEALKTRVA</sequence>
<dbReference type="GO" id="GO:0005829">
    <property type="term" value="C:cytosol"/>
    <property type="evidence" value="ECO:0007669"/>
    <property type="project" value="TreeGrafter"/>
</dbReference>
<dbReference type="InterPro" id="IPR050223">
    <property type="entry name" value="D-isomer_2-hydroxyacid_DH"/>
</dbReference>
<dbReference type="GO" id="GO:0030267">
    <property type="term" value="F:glyoxylate reductase (NADPH) activity"/>
    <property type="evidence" value="ECO:0007669"/>
    <property type="project" value="TreeGrafter"/>
</dbReference>
<accession>A0A1H9UD31</accession>
<dbReference type="Pfam" id="PF00389">
    <property type="entry name" value="2-Hacid_dh"/>
    <property type="match status" value="1"/>
</dbReference>
<dbReference type="RefSeq" id="WP_092693102.1">
    <property type="nucleotide sequence ID" value="NZ_FOGU01000005.1"/>
</dbReference>
<evidence type="ECO:0000313" key="7">
    <source>
        <dbReference type="EMBL" id="SES07252.1"/>
    </source>
</evidence>
<evidence type="ECO:0000313" key="8">
    <source>
        <dbReference type="Proteomes" id="UP000198885"/>
    </source>
</evidence>
<evidence type="ECO:0000256" key="3">
    <source>
        <dbReference type="ARBA" id="ARBA00023027"/>
    </source>
</evidence>
<dbReference type="PANTHER" id="PTHR10996">
    <property type="entry name" value="2-HYDROXYACID DEHYDROGENASE-RELATED"/>
    <property type="match status" value="1"/>
</dbReference>
<dbReference type="CDD" id="cd12156">
    <property type="entry name" value="HPPR"/>
    <property type="match status" value="1"/>
</dbReference>
<keyword evidence="3" id="KW-0520">NAD</keyword>
<keyword evidence="2 4" id="KW-0560">Oxidoreductase</keyword>
<keyword evidence="1" id="KW-0521">NADP</keyword>
<proteinExistence type="inferred from homology"/>
<dbReference type="GO" id="GO:0016618">
    <property type="term" value="F:hydroxypyruvate reductase [NAD(P)H] activity"/>
    <property type="evidence" value="ECO:0007669"/>
    <property type="project" value="TreeGrafter"/>
</dbReference>
<dbReference type="InterPro" id="IPR006139">
    <property type="entry name" value="D-isomer_2_OHA_DH_cat_dom"/>
</dbReference>
<dbReference type="Gene3D" id="3.40.50.720">
    <property type="entry name" value="NAD(P)-binding Rossmann-like Domain"/>
    <property type="match status" value="2"/>
</dbReference>
<dbReference type="InterPro" id="IPR006140">
    <property type="entry name" value="D-isomer_DH_NAD-bd"/>
</dbReference>
<protein>
    <submittedName>
        <fullName evidence="7">Lactate dehydrogenase</fullName>
    </submittedName>
</protein>
<dbReference type="Pfam" id="PF02826">
    <property type="entry name" value="2-Hacid_dh_C"/>
    <property type="match status" value="1"/>
</dbReference>
<dbReference type="FunFam" id="3.40.50.720:FF:000213">
    <property type="entry name" value="Putative 2-hydroxyacid dehydrogenase"/>
    <property type="match status" value="1"/>
</dbReference>
<dbReference type="PANTHER" id="PTHR10996:SF178">
    <property type="entry name" value="2-HYDROXYACID DEHYDROGENASE YGL185C-RELATED"/>
    <property type="match status" value="1"/>
</dbReference>
<evidence type="ECO:0000256" key="2">
    <source>
        <dbReference type="ARBA" id="ARBA00023002"/>
    </source>
</evidence>
<dbReference type="InterPro" id="IPR029752">
    <property type="entry name" value="D-isomer_DH_CS1"/>
</dbReference>
<dbReference type="SUPFAM" id="SSF51735">
    <property type="entry name" value="NAD(P)-binding Rossmann-fold domains"/>
    <property type="match status" value="1"/>
</dbReference>
<gene>
    <name evidence="7" type="ORF">SAMN04490244_105198</name>
</gene>
<feature type="domain" description="D-isomer specific 2-hydroxyacid dehydrogenase catalytic" evidence="5">
    <location>
        <begin position="39"/>
        <end position="311"/>
    </location>
</feature>
<organism evidence="7 8">
    <name type="scientific">Tranquillimonas rosea</name>
    <dbReference type="NCBI Taxonomy" id="641238"/>
    <lineage>
        <taxon>Bacteria</taxon>
        <taxon>Pseudomonadati</taxon>
        <taxon>Pseudomonadota</taxon>
        <taxon>Alphaproteobacteria</taxon>
        <taxon>Rhodobacterales</taxon>
        <taxon>Roseobacteraceae</taxon>
        <taxon>Tranquillimonas</taxon>
    </lineage>
</organism>
<evidence type="ECO:0000256" key="1">
    <source>
        <dbReference type="ARBA" id="ARBA00022857"/>
    </source>
</evidence>
<reference evidence="7 8" key="1">
    <citation type="submission" date="2016-10" db="EMBL/GenBank/DDBJ databases">
        <authorList>
            <person name="de Groot N.N."/>
        </authorList>
    </citation>
    <scope>NUCLEOTIDE SEQUENCE [LARGE SCALE GENOMIC DNA]</scope>
    <source>
        <strain evidence="7 8">DSM 23042</strain>
    </source>
</reference>
<evidence type="ECO:0000259" key="5">
    <source>
        <dbReference type="Pfam" id="PF00389"/>
    </source>
</evidence>
<dbReference type="STRING" id="641238.SAMN04490244_105198"/>
<dbReference type="Proteomes" id="UP000198885">
    <property type="component" value="Unassembled WGS sequence"/>
</dbReference>
<feature type="domain" description="D-isomer specific 2-hydroxyacid dehydrogenase NAD-binding" evidence="6">
    <location>
        <begin position="109"/>
        <end position="280"/>
    </location>
</feature>
<dbReference type="AlphaFoldDB" id="A0A1H9UD31"/>
<dbReference type="PROSITE" id="PS00065">
    <property type="entry name" value="D_2_HYDROXYACID_DH_1"/>
    <property type="match status" value="1"/>
</dbReference>
<dbReference type="SUPFAM" id="SSF52283">
    <property type="entry name" value="Formate/glycerate dehydrogenase catalytic domain-like"/>
    <property type="match status" value="1"/>
</dbReference>
<dbReference type="GO" id="GO:0051287">
    <property type="term" value="F:NAD binding"/>
    <property type="evidence" value="ECO:0007669"/>
    <property type="project" value="InterPro"/>
</dbReference>